<dbReference type="EMBL" id="REGN01000063">
    <property type="protein sequence ID" value="RNA44702.1"/>
    <property type="molecule type" value="Genomic_DNA"/>
</dbReference>
<name>A0A3M7T9G2_BRAPC</name>
<evidence type="ECO:0000313" key="1">
    <source>
        <dbReference type="EMBL" id="RNA44702.1"/>
    </source>
</evidence>
<organism evidence="1 2">
    <name type="scientific">Brachionus plicatilis</name>
    <name type="common">Marine rotifer</name>
    <name type="synonym">Brachionus muelleri</name>
    <dbReference type="NCBI Taxonomy" id="10195"/>
    <lineage>
        <taxon>Eukaryota</taxon>
        <taxon>Metazoa</taxon>
        <taxon>Spiralia</taxon>
        <taxon>Gnathifera</taxon>
        <taxon>Rotifera</taxon>
        <taxon>Eurotatoria</taxon>
        <taxon>Monogononta</taxon>
        <taxon>Pseudotrocha</taxon>
        <taxon>Ploima</taxon>
        <taxon>Brachionidae</taxon>
        <taxon>Brachionus</taxon>
    </lineage>
</organism>
<proteinExistence type="predicted"/>
<evidence type="ECO:0000313" key="2">
    <source>
        <dbReference type="Proteomes" id="UP000276133"/>
    </source>
</evidence>
<sequence>MRSLSFRLWLRLECRFWKSRRRLFGSYSSRFELDVRSSMDDLIEWQDWISFGVAGGSLRTVRNTLAFCTCHYFYNLSILIACYLIRLVYKSQKIGVFRPKVAFIRILDFINKGHVKSNRDNKLR</sequence>
<protein>
    <submittedName>
        <fullName evidence="1">Uncharacterized protein</fullName>
    </submittedName>
</protein>
<gene>
    <name evidence="1" type="ORF">BpHYR1_032233</name>
</gene>
<dbReference type="Proteomes" id="UP000276133">
    <property type="component" value="Unassembled WGS sequence"/>
</dbReference>
<comment type="caution">
    <text evidence="1">The sequence shown here is derived from an EMBL/GenBank/DDBJ whole genome shotgun (WGS) entry which is preliminary data.</text>
</comment>
<dbReference type="AlphaFoldDB" id="A0A3M7T9G2"/>
<accession>A0A3M7T9G2</accession>
<keyword evidence="2" id="KW-1185">Reference proteome</keyword>
<reference evidence="1 2" key="1">
    <citation type="journal article" date="2018" name="Sci. Rep.">
        <title>Genomic signatures of local adaptation to the degree of environmental predictability in rotifers.</title>
        <authorList>
            <person name="Franch-Gras L."/>
            <person name="Hahn C."/>
            <person name="Garcia-Roger E.M."/>
            <person name="Carmona M.J."/>
            <person name="Serra M."/>
            <person name="Gomez A."/>
        </authorList>
    </citation>
    <scope>NUCLEOTIDE SEQUENCE [LARGE SCALE GENOMIC DNA]</scope>
    <source>
        <strain evidence="1">HYR1</strain>
    </source>
</reference>